<dbReference type="InterPro" id="IPR033900">
    <property type="entry name" value="Gram_neg_porin_domain"/>
</dbReference>
<keyword evidence="5" id="KW-1185">Reference proteome</keyword>
<dbReference type="Pfam" id="PF00267">
    <property type="entry name" value="Porin_1"/>
    <property type="match status" value="1"/>
</dbReference>
<protein>
    <submittedName>
        <fullName evidence="4">Porin</fullName>
    </submittedName>
</protein>
<dbReference type="PANTHER" id="PTHR34501:SF2">
    <property type="entry name" value="OUTER MEMBRANE PORIN F-RELATED"/>
    <property type="match status" value="1"/>
</dbReference>
<proteinExistence type="predicted"/>
<dbReference type="InterPro" id="IPR050298">
    <property type="entry name" value="Gram-neg_bact_OMP"/>
</dbReference>
<dbReference type="Gene3D" id="2.40.160.10">
    <property type="entry name" value="Porin"/>
    <property type="match status" value="1"/>
</dbReference>
<dbReference type="CDD" id="cd00342">
    <property type="entry name" value="gram_neg_porins"/>
    <property type="match status" value="1"/>
</dbReference>
<sequence>MQTAVYWLENIISQLNHMIIYGLAELKGVDDMKKKLLAVMIPAVLLTGTTQAVELYNDQTNSVNMMGWLGFAALNDGHETSVIDNFSRVGFRFDRQEKNGWRSFAHTEWGINMVTSDDGLIYTQGQGGGQLSASKTSDFLFNRLGYVGMAHEKWGTLSFGKQWGAYYDVAYTTDVLNAFTGWSVGAYTFGDGGLTGAGRADAALQYRNTFGNLHIAVQYASKQNSDVALYDNQGHALNDGSELSFDPSYGASATYYVTDKFKVLAGFNRGDFTGNLAGKDVDNTNQIIGIGAQYGSFYQYAPGRDADGLYVGFNAHKSEQNELVGGDLYDSTGAEFIVAYHYDNGFVPSLLLTYQDLDTDENTVIQGKWTRQFAVLGLHYRYSRDTIMYAEAKIDFSDMDDKAYEDLQDNNYAVGIRYFF</sequence>
<dbReference type="EMBL" id="AXZL01000070">
    <property type="protein sequence ID" value="ESE40594.1"/>
    <property type="molecule type" value="Genomic_DNA"/>
</dbReference>
<organism evidence="4 5">
    <name type="scientific">Shewanella decolorationis S12</name>
    <dbReference type="NCBI Taxonomy" id="1353536"/>
    <lineage>
        <taxon>Bacteria</taxon>
        <taxon>Pseudomonadati</taxon>
        <taxon>Pseudomonadota</taxon>
        <taxon>Gammaproteobacteria</taxon>
        <taxon>Alteromonadales</taxon>
        <taxon>Shewanellaceae</taxon>
        <taxon>Shewanella</taxon>
    </lineage>
</organism>
<accession>A0ABP2Z3V5</accession>
<keyword evidence="3" id="KW-0472">Membrane</keyword>
<dbReference type="Proteomes" id="UP000017548">
    <property type="component" value="Unassembled WGS sequence"/>
</dbReference>
<evidence type="ECO:0000256" key="3">
    <source>
        <dbReference type="ARBA" id="ARBA00023136"/>
    </source>
</evidence>
<dbReference type="SUPFAM" id="SSF56935">
    <property type="entry name" value="Porins"/>
    <property type="match status" value="1"/>
</dbReference>
<dbReference type="InterPro" id="IPR001702">
    <property type="entry name" value="Porin_Gram-ve"/>
</dbReference>
<evidence type="ECO:0000256" key="1">
    <source>
        <dbReference type="ARBA" id="ARBA00004571"/>
    </source>
</evidence>
<gene>
    <name evidence="4" type="ORF">SHD_2754</name>
</gene>
<comment type="caution">
    <text evidence="4">The sequence shown here is derived from an EMBL/GenBank/DDBJ whole genome shotgun (WGS) entry which is preliminary data.</text>
</comment>
<evidence type="ECO:0000313" key="4">
    <source>
        <dbReference type="EMBL" id="ESE40594.1"/>
    </source>
</evidence>
<name>A0ABP2Z3V5_9GAMM</name>
<evidence type="ECO:0000256" key="2">
    <source>
        <dbReference type="ARBA" id="ARBA00022729"/>
    </source>
</evidence>
<dbReference type="PANTHER" id="PTHR34501">
    <property type="entry name" value="PROTEIN YDDL-RELATED"/>
    <property type="match status" value="1"/>
</dbReference>
<reference evidence="4 5" key="1">
    <citation type="journal article" date="2013" name="Genome Announc.">
        <title>Draft Genome Sequence of Shewanella decolorationis S12, a Dye-Degrading Bacterium Isolated from a Wastewater Treatment Plant.</title>
        <authorList>
            <person name="Xu M."/>
            <person name="Fang Y."/>
            <person name="Liu J."/>
            <person name="Chen X."/>
            <person name="Sun G."/>
            <person name="Guo J."/>
            <person name="Hua Z."/>
            <person name="Tu Q."/>
            <person name="Wu L."/>
            <person name="Zhou J."/>
            <person name="Liu X."/>
        </authorList>
    </citation>
    <scope>NUCLEOTIDE SEQUENCE [LARGE SCALE GENOMIC DNA]</scope>
    <source>
        <strain evidence="4 5">S12</strain>
    </source>
</reference>
<dbReference type="InterPro" id="IPR023614">
    <property type="entry name" value="Porin_dom_sf"/>
</dbReference>
<evidence type="ECO:0000313" key="5">
    <source>
        <dbReference type="Proteomes" id="UP000017548"/>
    </source>
</evidence>
<keyword evidence="2" id="KW-0732">Signal</keyword>
<comment type="subcellular location">
    <subcellularLocation>
        <location evidence="1">Cell outer membrane</location>
        <topology evidence="1">Multi-pass membrane protein</topology>
    </subcellularLocation>
</comment>